<protein>
    <submittedName>
        <fullName evidence="3">EamA family transporter</fullName>
    </submittedName>
</protein>
<feature type="transmembrane region" description="Helical" evidence="1">
    <location>
        <begin position="6"/>
        <end position="22"/>
    </location>
</feature>
<feature type="transmembrane region" description="Helical" evidence="1">
    <location>
        <begin position="239"/>
        <end position="262"/>
    </location>
</feature>
<proteinExistence type="predicted"/>
<evidence type="ECO:0000313" key="3">
    <source>
        <dbReference type="EMBL" id="MFD2697300.1"/>
    </source>
</evidence>
<gene>
    <name evidence="3" type="ORF">ACFSQ0_04790</name>
</gene>
<sequence length="289" mass="32501">MIYLLFSIISSSLIYTVFKLLGKFNINTLYAIVINYYTAFFAGYLLLERDFKVTDWLQQSFFLSALLLGVLFISVFKLMAETTRISGLSAVSVASKMSLAIPVVFVIIYYQESLNFLKVIGIITALIAVYFSALKSNKLKNIRLKTLLFPLGVFFGSGIIETLIKFVEEHQVANSDVALFSMSIFFFAAIIGSIAGIIQYKRKAIPFKKKDLLGGIALGIPNYFSVYFFVLALRSFKDASMVFIVNNVSIVLLSTLIGIIFFKEKLIRKNWWGILLAIISLILITLTNQ</sequence>
<evidence type="ECO:0000259" key="2">
    <source>
        <dbReference type="Pfam" id="PF00892"/>
    </source>
</evidence>
<comment type="caution">
    <text evidence="3">The sequence shown here is derived from an EMBL/GenBank/DDBJ whole genome shotgun (WGS) entry which is preliminary data.</text>
</comment>
<keyword evidence="1" id="KW-0812">Transmembrane</keyword>
<feature type="transmembrane region" description="Helical" evidence="1">
    <location>
        <begin position="271"/>
        <end position="288"/>
    </location>
</feature>
<dbReference type="RefSeq" id="WP_379044903.1">
    <property type="nucleotide sequence ID" value="NZ_JBHULZ010000023.1"/>
</dbReference>
<dbReference type="Pfam" id="PF00892">
    <property type="entry name" value="EamA"/>
    <property type="match status" value="1"/>
</dbReference>
<feature type="transmembrane region" description="Helical" evidence="1">
    <location>
        <begin position="88"/>
        <end position="110"/>
    </location>
</feature>
<feature type="transmembrane region" description="Helical" evidence="1">
    <location>
        <begin position="59"/>
        <end position="76"/>
    </location>
</feature>
<dbReference type="Gene3D" id="1.10.3730.20">
    <property type="match status" value="1"/>
</dbReference>
<dbReference type="EMBL" id="JBHULZ010000023">
    <property type="protein sequence ID" value="MFD2697300.1"/>
    <property type="molecule type" value="Genomic_DNA"/>
</dbReference>
<feature type="domain" description="EamA" evidence="2">
    <location>
        <begin position="169"/>
        <end position="285"/>
    </location>
</feature>
<keyword evidence="1" id="KW-1133">Transmembrane helix</keyword>
<evidence type="ECO:0000313" key="4">
    <source>
        <dbReference type="Proteomes" id="UP001597357"/>
    </source>
</evidence>
<feature type="transmembrane region" description="Helical" evidence="1">
    <location>
        <begin position="179"/>
        <end position="200"/>
    </location>
</feature>
<name>A0ABW5SBW6_9FLAO</name>
<evidence type="ECO:0000256" key="1">
    <source>
        <dbReference type="SAM" id="Phobius"/>
    </source>
</evidence>
<feature type="transmembrane region" description="Helical" evidence="1">
    <location>
        <begin position="212"/>
        <end position="233"/>
    </location>
</feature>
<reference evidence="4" key="1">
    <citation type="journal article" date="2019" name="Int. J. Syst. Evol. Microbiol.">
        <title>The Global Catalogue of Microorganisms (GCM) 10K type strain sequencing project: providing services to taxonomists for standard genome sequencing and annotation.</title>
        <authorList>
            <consortium name="The Broad Institute Genomics Platform"/>
            <consortium name="The Broad Institute Genome Sequencing Center for Infectious Disease"/>
            <person name="Wu L."/>
            <person name="Ma J."/>
        </authorList>
    </citation>
    <scope>NUCLEOTIDE SEQUENCE [LARGE SCALE GENOMIC DNA]</scope>
    <source>
        <strain evidence="4">KCTC 42255</strain>
    </source>
</reference>
<feature type="transmembrane region" description="Helical" evidence="1">
    <location>
        <begin position="146"/>
        <end position="167"/>
    </location>
</feature>
<accession>A0ABW5SBW6</accession>
<feature type="transmembrane region" description="Helical" evidence="1">
    <location>
        <begin position="29"/>
        <end position="47"/>
    </location>
</feature>
<dbReference type="Proteomes" id="UP001597357">
    <property type="component" value="Unassembled WGS sequence"/>
</dbReference>
<organism evidence="3 4">
    <name type="scientific">Mesonia sediminis</name>
    <dbReference type="NCBI Taxonomy" id="1703946"/>
    <lineage>
        <taxon>Bacteria</taxon>
        <taxon>Pseudomonadati</taxon>
        <taxon>Bacteroidota</taxon>
        <taxon>Flavobacteriia</taxon>
        <taxon>Flavobacteriales</taxon>
        <taxon>Flavobacteriaceae</taxon>
        <taxon>Mesonia</taxon>
    </lineage>
</organism>
<dbReference type="InterPro" id="IPR000620">
    <property type="entry name" value="EamA_dom"/>
</dbReference>
<keyword evidence="1" id="KW-0472">Membrane</keyword>
<keyword evidence="4" id="KW-1185">Reference proteome</keyword>
<dbReference type="SUPFAM" id="SSF103481">
    <property type="entry name" value="Multidrug resistance efflux transporter EmrE"/>
    <property type="match status" value="1"/>
</dbReference>
<feature type="transmembrane region" description="Helical" evidence="1">
    <location>
        <begin position="116"/>
        <end position="134"/>
    </location>
</feature>
<dbReference type="InterPro" id="IPR037185">
    <property type="entry name" value="EmrE-like"/>
</dbReference>